<evidence type="ECO:0000256" key="6">
    <source>
        <dbReference type="ARBA" id="ARBA00037368"/>
    </source>
</evidence>
<feature type="domain" description="Aminoglycoside phosphotransferase" evidence="10">
    <location>
        <begin position="100"/>
        <end position="312"/>
    </location>
</feature>
<dbReference type="EC" id="2.7.1.81" evidence="7"/>
<evidence type="ECO:0000313" key="11">
    <source>
        <dbReference type="EMBL" id="GAA3894837.1"/>
    </source>
</evidence>
<keyword evidence="4" id="KW-0418">Kinase</keyword>
<dbReference type="InterPro" id="IPR011009">
    <property type="entry name" value="Kinase-like_dom_sf"/>
</dbReference>
<name>A0ABP7L6E6_9MICO</name>
<evidence type="ECO:0000256" key="4">
    <source>
        <dbReference type="ARBA" id="ARBA00022777"/>
    </source>
</evidence>
<accession>A0ABP7L6E6</accession>
<feature type="region of interest" description="Disordered" evidence="9">
    <location>
        <begin position="1"/>
        <end position="23"/>
    </location>
</feature>
<evidence type="ECO:0000259" key="10">
    <source>
        <dbReference type="Pfam" id="PF01636"/>
    </source>
</evidence>
<feature type="region of interest" description="Disordered" evidence="9">
    <location>
        <begin position="308"/>
        <end position="328"/>
    </location>
</feature>
<keyword evidence="12" id="KW-1185">Reference proteome</keyword>
<dbReference type="Proteomes" id="UP001501803">
    <property type="component" value="Unassembled WGS sequence"/>
</dbReference>
<feature type="compositionally biased region" description="Basic and acidic residues" evidence="9">
    <location>
        <begin position="310"/>
        <end position="319"/>
    </location>
</feature>
<dbReference type="PANTHER" id="PTHR21064:SF1">
    <property type="entry name" value="HYDROXYLYSINE KINASE"/>
    <property type="match status" value="1"/>
</dbReference>
<dbReference type="EMBL" id="BAABCN010000017">
    <property type="protein sequence ID" value="GAA3894837.1"/>
    <property type="molecule type" value="Genomic_DNA"/>
</dbReference>
<dbReference type="SUPFAM" id="SSF56112">
    <property type="entry name" value="Protein kinase-like (PK-like)"/>
    <property type="match status" value="1"/>
</dbReference>
<evidence type="ECO:0000256" key="1">
    <source>
        <dbReference type="ARBA" id="ARBA00004496"/>
    </source>
</evidence>
<organism evidence="11 12">
    <name type="scientific">Leifsonia kafniensis</name>
    <dbReference type="NCBI Taxonomy" id="475957"/>
    <lineage>
        <taxon>Bacteria</taxon>
        <taxon>Bacillati</taxon>
        <taxon>Actinomycetota</taxon>
        <taxon>Actinomycetes</taxon>
        <taxon>Micrococcales</taxon>
        <taxon>Microbacteriaceae</taxon>
        <taxon>Leifsonia</taxon>
    </lineage>
</organism>
<evidence type="ECO:0000256" key="5">
    <source>
        <dbReference type="ARBA" id="ARBA00036820"/>
    </source>
</evidence>
<dbReference type="PANTHER" id="PTHR21064">
    <property type="entry name" value="AMINOGLYCOSIDE PHOSPHOTRANSFERASE DOMAIN-CONTAINING PROTEIN-RELATED"/>
    <property type="match status" value="1"/>
</dbReference>
<evidence type="ECO:0000256" key="8">
    <source>
        <dbReference type="ARBA" id="ARBA00040505"/>
    </source>
</evidence>
<protein>
    <recommendedName>
        <fullName evidence="8">Hydroxylysine kinase</fullName>
        <ecNumber evidence="7">2.7.1.81</ecNumber>
    </recommendedName>
</protein>
<evidence type="ECO:0000256" key="9">
    <source>
        <dbReference type="SAM" id="MobiDB-lite"/>
    </source>
</evidence>
<dbReference type="InterPro" id="IPR002575">
    <property type="entry name" value="Aminoglycoside_PTrfase"/>
</dbReference>
<comment type="catalytic activity">
    <reaction evidence="5">
        <text>(5R)-5-hydroxy-L-lysine + GTP = (5R)-5-phosphooxy-L-lysine + GDP + H(+)</text>
        <dbReference type="Rhea" id="RHEA:19049"/>
        <dbReference type="ChEBI" id="CHEBI:15378"/>
        <dbReference type="ChEBI" id="CHEBI:37565"/>
        <dbReference type="ChEBI" id="CHEBI:57882"/>
        <dbReference type="ChEBI" id="CHEBI:58189"/>
        <dbReference type="ChEBI" id="CHEBI:58357"/>
        <dbReference type="EC" id="2.7.1.81"/>
    </reaction>
</comment>
<proteinExistence type="predicted"/>
<gene>
    <name evidence="11" type="ORF">GCM10022381_40540</name>
</gene>
<keyword evidence="2" id="KW-0963">Cytoplasm</keyword>
<evidence type="ECO:0000256" key="2">
    <source>
        <dbReference type="ARBA" id="ARBA00022490"/>
    </source>
</evidence>
<evidence type="ECO:0000256" key="3">
    <source>
        <dbReference type="ARBA" id="ARBA00022679"/>
    </source>
</evidence>
<keyword evidence="3" id="KW-0808">Transferase</keyword>
<comment type="caution">
    <text evidence="11">The sequence shown here is derived from an EMBL/GenBank/DDBJ whole genome shotgun (WGS) entry which is preliminary data.</text>
</comment>
<sequence>MRWPAILRAGRARHTSTPDFGTPPEGWRFAPFACLTGRVTTDGQRESTIGSPFTRADADTAARLLDRHWGIHAQSLSRLDTENDDTFRVRIVPKADARSDDPTSFILKLANPADDPAEIELQTSALLHARRRDPTLPLQRNIPSKTGELLPRLTLANGDVRIGRVLTYLPGSLLHDTPCTLAQLRAAGRMMAKLAVALRDFEHQAARRSLPWDLQQLAALQPKLVAVADAGVRAEMATVLTGLIDETLPRLRETRRQVIHNDFHGGNVIVDPDDPTFVAGILDFGDTVDSFLVADLAVAMSYAGGYPRARAGEPHREADSGEATPGREATPWAAADALRDGYCEITPLTPRERELLHPLAIGRLVQRYILGSWLASTDPANADYTAKNLRLTLDQFNRLSRSTD</sequence>
<dbReference type="InterPro" id="IPR050249">
    <property type="entry name" value="Pseudomonas-type_ThrB"/>
</dbReference>
<dbReference type="Gene3D" id="3.90.1200.10">
    <property type="match status" value="1"/>
</dbReference>
<evidence type="ECO:0000313" key="12">
    <source>
        <dbReference type="Proteomes" id="UP001501803"/>
    </source>
</evidence>
<reference evidence="12" key="1">
    <citation type="journal article" date="2019" name="Int. J. Syst. Evol. Microbiol.">
        <title>The Global Catalogue of Microorganisms (GCM) 10K type strain sequencing project: providing services to taxonomists for standard genome sequencing and annotation.</title>
        <authorList>
            <consortium name="The Broad Institute Genomics Platform"/>
            <consortium name="The Broad Institute Genome Sequencing Center for Infectious Disease"/>
            <person name="Wu L."/>
            <person name="Ma J."/>
        </authorList>
    </citation>
    <scope>NUCLEOTIDE SEQUENCE [LARGE SCALE GENOMIC DNA]</scope>
    <source>
        <strain evidence="12">JCM 17021</strain>
    </source>
</reference>
<comment type="function">
    <text evidence="6">Catalyzes the GTP-dependent phosphorylation of 5-hydroxy-L-lysine.</text>
</comment>
<comment type="subcellular location">
    <subcellularLocation>
        <location evidence="1">Cytoplasm</location>
    </subcellularLocation>
</comment>
<evidence type="ECO:0000256" key="7">
    <source>
        <dbReference type="ARBA" id="ARBA00038873"/>
    </source>
</evidence>
<dbReference type="Pfam" id="PF01636">
    <property type="entry name" value="APH"/>
    <property type="match status" value="1"/>
</dbReference>